<evidence type="ECO:0000313" key="2">
    <source>
        <dbReference type="EMBL" id="CEM41866.1"/>
    </source>
</evidence>
<feature type="compositionally biased region" description="Basic and acidic residues" evidence="1">
    <location>
        <begin position="279"/>
        <end position="288"/>
    </location>
</feature>
<dbReference type="AlphaFoldDB" id="A0A0G4HCT8"/>
<gene>
    <name evidence="2" type="ORF">Cvel_26318</name>
</gene>
<feature type="compositionally biased region" description="Polar residues" evidence="1">
    <location>
        <begin position="74"/>
        <end position="90"/>
    </location>
</feature>
<dbReference type="EMBL" id="CDMZ01002323">
    <property type="protein sequence ID" value="CEM41866.1"/>
    <property type="molecule type" value="Genomic_DNA"/>
</dbReference>
<evidence type="ECO:0000256" key="1">
    <source>
        <dbReference type="SAM" id="MobiDB-lite"/>
    </source>
</evidence>
<feature type="region of interest" description="Disordered" evidence="1">
    <location>
        <begin position="267"/>
        <end position="348"/>
    </location>
</feature>
<feature type="compositionally biased region" description="Low complexity" evidence="1">
    <location>
        <begin position="504"/>
        <end position="520"/>
    </location>
</feature>
<feature type="compositionally biased region" description="Basic and acidic residues" evidence="1">
    <location>
        <begin position="309"/>
        <end position="346"/>
    </location>
</feature>
<feature type="compositionally biased region" description="Gly residues" evidence="1">
    <location>
        <begin position="538"/>
        <end position="547"/>
    </location>
</feature>
<dbReference type="VEuPathDB" id="CryptoDB:Cvel_26318"/>
<feature type="compositionally biased region" description="Acidic residues" evidence="1">
    <location>
        <begin position="138"/>
        <end position="148"/>
    </location>
</feature>
<feature type="compositionally biased region" description="Gly residues" evidence="1">
    <location>
        <begin position="493"/>
        <end position="503"/>
    </location>
</feature>
<feature type="region of interest" description="Disordered" evidence="1">
    <location>
        <begin position="74"/>
        <end position="94"/>
    </location>
</feature>
<evidence type="ECO:0008006" key="3">
    <source>
        <dbReference type="Google" id="ProtNLM"/>
    </source>
</evidence>
<organism evidence="2">
    <name type="scientific">Chromera velia CCMP2878</name>
    <dbReference type="NCBI Taxonomy" id="1169474"/>
    <lineage>
        <taxon>Eukaryota</taxon>
        <taxon>Sar</taxon>
        <taxon>Alveolata</taxon>
        <taxon>Colpodellida</taxon>
        <taxon>Chromeraceae</taxon>
        <taxon>Chromera</taxon>
    </lineage>
</organism>
<sequence length="668" mass="71963">MKNTRFKLLTGEGALRWMSVPSDSSWDDFILSVFDKLGVPHQKASFLCDGAEIDDAGLLRDGDTLRVVLEAEQWQQETTTKTPEGKQTGQDLHKAGYRGPLEMLREEGPEGLQESPPEEDERNNAGPNQKKQEKENMGAEEEEEEDPLMESPPPGFTPIRAKRNSNGNGTPWRVNSDETEADDETRQQEGGAVAGGLNSLNVHAAPFLPRHNKKDKDKRERRDSHEAERETETTSEKEKEKADVMGEFRKSLSPAELKLLESLSLMDGIPTEAGGPSAEGHKQEDFEAFRSFAQKMGVSDHLQRSNTPSDHENDKTSNLDEEKETEGEAREAVEGSDEKEKGEKENNSAVDSLLRKLATLTQSLALSAATSATARATVSTSSTAQSSALATAVRGASSRLSFVSSGGSSTLGMLQHQQQQQAAAAAMQQQQQQTSRVVVGSAGGVIRAGNAKGIRNAPLPLPRLMGHSSGVMQRAPNSGVKNGPPGPHSHQEGMGGPLGGIGKGHQQPQQGGGLLHTHAAGAGGHAHAHTHTQSGHGMPRGGGGVVGGVSPDRQPRCTVASNVEGLSVDAKGFLVGYGLGGQLCEKYHCTRCGLNEIENGRRMQSCEFCHFARYCGEACLLADRERHVETQECEQFQYKVAAYNKAVWGSSAPPRYPKSVRSNMNLNM</sequence>
<reference evidence="2" key="1">
    <citation type="submission" date="2014-11" db="EMBL/GenBank/DDBJ databases">
        <authorList>
            <person name="Otto D Thomas"/>
            <person name="Naeem Raeece"/>
        </authorList>
    </citation>
    <scope>NUCLEOTIDE SEQUENCE</scope>
</reference>
<proteinExistence type="predicted"/>
<feature type="region of interest" description="Disordered" evidence="1">
    <location>
        <begin position="466"/>
        <end position="553"/>
    </location>
</feature>
<name>A0A0G4HCT8_9ALVE</name>
<feature type="compositionally biased region" description="Basic and acidic residues" evidence="1">
    <location>
        <begin position="214"/>
        <end position="250"/>
    </location>
</feature>
<protein>
    <recommendedName>
        <fullName evidence="3">Ubiquitin-like domain-containing protein</fullName>
    </recommendedName>
</protein>
<accession>A0A0G4HCT8</accession>
<feature type="region of interest" description="Disordered" evidence="1">
    <location>
        <begin position="107"/>
        <end position="253"/>
    </location>
</feature>